<sequence length="145" mass="16856">MKIISTRSLNSTIYQDSLKIRQKVFVQEQHVPNDLEIDEHENDCCYYVLYNEKLPLATARTYVTSDGGWHIQRVAVLQPYRQQGYARQVLKYIEQQALKQQIPYLVLGAQDQAQGFYLKLGFKVNGPQYLDAGIKHHEMIKSLPK</sequence>
<dbReference type="OrthoDB" id="9796171at2"/>
<reference evidence="4 5" key="1">
    <citation type="submission" date="2014-12" db="EMBL/GenBank/DDBJ databases">
        <title>Comparative genomics of the lactic acid bacteria isolated from the honey bee gut.</title>
        <authorList>
            <person name="Ellegaard K.M."/>
            <person name="Tamarit D."/>
            <person name="Javelind E."/>
            <person name="Olofsson T."/>
            <person name="Andersson S.G."/>
            <person name="Vasquez A."/>
        </authorList>
    </citation>
    <scope>NUCLEOTIDE SEQUENCE [LARGE SCALE GENOMIC DNA]</scope>
    <source>
        <strain evidence="4 5">Hon2</strain>
    </source>
</reference>
<dbReference type="Gene3D" id="3.40.630.30">
    <property type="match status" value="1"/>
</dbReference>
<dbReference type="AlphaFoldDB" id="A0A0F4KUH5"/>
<keyword evidence="2" id="KW-0012">Acyltransferase</keyword>
<dbReference type="CDD" id="cd04301">
    <property type="entry name" value="NAT_SF"/>
    <property type="match status" value="1"/>
</dbReference>
<dbReference type="InterPro" id="IPR051556">
    <property type="entry name" value="N-term/lysine_N-AcTrnsfr"/>
</dbReference>
<evidence type="ECO:0000313" key="4">
    <source>
        <dbReference type="EMBL" id="KJY48876.1"/>
    </source>
</evidence>
<accession>A0A0F4KUH5</accession>
<feature type="domain" description="N-acetyltransferase" evidence="3">
    <location>
        <begin position="4"/>
        <end position="144"/>
    </location>
</feature>
<dbReference type="RefSeq" id="WP_045923125.1">
    <property type="nucleotide sequence ID" value="NZ_JBHTHW010000008.1"/>
</dbReference>
<proteinExistence type="predicted"/>
<keyword evidence="5" id="KW-1185">Reference proteome</keyword>
<evidence type="ECO:0000259" key="3">
    <source>
        <dbReference type="PROSITE" id="PS51186"/>
    </source>
</evidence>
<protein>
    <submittedName>
        <fullName evidence="4">Acetyltransferase</fullName>
    </submittedName>
</protein>
<evidence type="ECO:0000256" key="2">
    <source>
        <dbReference type="ARBA" id="ARBA00023315"/>
    </source>
</evidence>
<dbReference type="InterPro" id="IPR016181">
    <property type="entry name" value="Acyl_CoA_acyltransferase"/>
</dbReference>
<dbReference type="STRING" id="1218508.JG29_12880"/>
<evidence type="ECO:0000313" key="5">
    <source>
        <dbReference type="Proteomes" id="UP000033695"/>
    </source>
</evidence>
<dbReference type="HOGENOM" id="CLU_056607_6_2_9"/>
<keyword evidence="1 4" id="KW-0808">Transferase</keyword>
<comment type="caution">
    <text evidence="4">The sequence shown here is derived from an EMBL/GenBank/DDBJ whole genome shotgun (WGS) entry which is preliminary data.</text>
</comment>
<dbReference type="EMBL" id="JXBZ01000008">
    <property type="protein sequence ID" value="KJY48876.1"/>
    <property type="molecule type" value="Genomic_DNA"/>
</dbReference>
<dbReference type="PROSITE" id="PS51186">
    <property type="entry name" value="GNAT"/>
    <property type="match status" value="1"/>
</dbReference>
<gene>
    <name evidence="4" type="ORF">JG29_12880</name>
</gene>
<organism evidence="4 5">
    <name type="scientific">Bombilactobacillus mellis</name>
    <dbReference type="NCBI Taxonomy" id="1218508"/>
    <lineage>
        <taxon>Bacteria</taxon>
        <taxon>Bacillati</taxon>
        <taxon>Bacillota</taxon>
        <taxon>Bacilli</taxon>
        <taxon>Lactobacillales</taxon>
        <taxon>Lactobacillaceae</taxon>
        <taxon>Bombilactobacillus</taxon>
    </lineage>
</organism>
<dbReference type="GO" id="GO:0016747">
    <property type="term" value="F:acyltransferase activity, transferring groups other than amino-acyl groups"/>
    <property type="evidence" value="ECO:0007669"/>
    <property type="project" value="InterPro"/>
</dbReference>
<dbReference type="PANTHER" id="PTHR42919">
    <property type="entry name" value="N-ALPHA-ACETYLTRANSFERASE"/>
    <property type="match status" value="1"/>
</dbReference>
<dbReference type="InterPro" id="IPR000182">
    <property type="entry name" value="GNAT_dom"/>
</dbReference>
<name>A0A0F4KUH5_9LACO</name>
<evidence type="ECO:0000256" key="1">
    <source>
        <dbReference type="ARBA" id="ARBA00022679"/>
    </source>
</evidence>
<dbReference type="SUPFAM" id="SSF55729">
    <property type="entry name" value="Acyl-CoA N-acyltransferases (Nat)"/>
    <property type="match status" value="1"/>
</dbReference>
<dbReference type="PATRIC" id="fig|1218508.4.peg.1276"/>
<dbReference type="Proteomes" id="UP000033695">
    <property type="component" value="Unassembled WGS sequence"/>
</dbReference>
<dbReference type="Pfam" id="PF13673">
    <property type="entry name" value="Acetyltransf_10"/>
    <property type="match status" value="1"/>
</dbReference>
<dbReference type="PANTHER" id="PTHR42919:SF8">
    <property type="entry name" value="N-ALPHA-ACETYLTRANSFERASE 50"/>
    <property type="match status" value="1"/>
</dbReference>